<keyword evidence="4 10" id="KW-0547">Nucleotide-binding</keyword>
<dbReference type="PANTHER" id="PTHR43766">
    <property type="entry name" value="TRYPTOPHAN--TRNA LIGASE, MITOCHONDRIAL"/>
    <property type="match status" value="1"/>
</dbReference>
<dbReference type="PANTHER" id="PTHR43766:SF1">
    <property type="entry name" value="TRYPTOPHAN--TRNA LIGASE, MITOCHONDRIAL"/>
    <property type="match status" value="1"/>
</dbReference>
<reference evidence="12" key="1">
    <citation type="submission" date="2017-09" db="EMBL/GenBank/DDBJ databases">
        <title>Depth-based differentiation of microbial function through sediment-hosted aquifers and enrichment of novel symbionts in the deep terrestrial subsurface.</title>
        <authorList>
            <person name="Probst A.J."/>
            <person name="Ladd B."/>
            <person name="Jarett J.K."/>
            <person name="Geller-Mcgrath D.E."/>
            <person name="Sieber C.M.K."/>
            <person name="Emerson J.B."/>
            <person name="Anantharaman K."/>
            <person name="Thomas B.C."/>
            <person name="Malmstrom R."/>
            <person name="Stieglmeier M."/>
            <person name="Klingl A."/>
            <person name="Woyke T."/>
            <person name="Ryan C.M."/>
            <person name="Banfield J.F."/>
        </authorList>
    </citation>
    <scope>NUCLEOTIDE SEQUENCE [LARGE SCALE GENOMIC DNA]</scope>
</reference>
<dbReference type="SUPFAM" id="SSF52374">
    <property type="entry name" value="Nucleotidylyl transferase"/>
    <property type="match status" value="1"/>
</dbReference>
<accession>A0A2H0U751</accession>
<evidence type="ECO:0000256" key="4">
    <source>
        <dbReference type="ARBA" id="ARBA00022741"/>
    </source>
</evidence>
<proteinExistence type="inferred from homology"/>
<keyword evidence="6 10" id="KW-0648">Protein biosynthesis</keyword>
<evidence type="ECO:0000256" key="3">
    <source>
        <dbReference type="ARBA" id="ARBA00022598"/>
    </source>
</evidence>
<dbReference type="Proteomes" id="UP000231379">
    <property type="component" value="Unassembled WGS sequence"/>
</dbReference>
<keyword evidence="7 10" id="KW-0030">Aminoacyl-tRNA synthetase</keyword>
<evidence type="ECO:0000256" key="8">
    <source>
        <dbReference type="ARBA" id="ARBA00049929"/>
    </source>
</evidence>
<evidence type="ECO:0000256" key="1">
    <source>
        <dbReference type="ARBA" id="ARBA00005594"/>
    </source>
</evidence>
<dbReference type="PRINTS" id="PR01039">
    <property type="entry name" value="TRNASYNTHTRP"/>
</dbReference>
<evidence type="ECO:0000256" key="7">
    <source>
        <dbReference type="ARBA" id="ARBA00023146"/>
    </source>
</evidence>
<dbReference type="InterPro" id="IPR002305">
    <property type="entry name" value="aa-tRNA-synth_Ic"/>
</dbReference>
<dbReference type="Gene3D" id="1.10.240.10">
    <property type="entry name" value="Tyrosyl-Transfer RNA Synthetase"/>
    <property type="match status" value="1"/>
</dbReference>
<sequence length="311" mass="34719">MKRLLTGLQPSGALHLGNWVGALKPFVELSREYESFLMIVDYHALTTLKEPEALRENILGIAKDYIAAGADPEKSTIFKQSDVPEHTELAWIFQCLVTVPFLQQAHAYKDKVAKGLEANAGLFAYPMLMAADILLYDTDIVPVGQDQRQHIEYAREAAAKFNNTYGELFREPKEHILDSVATVPGTDGQKMSKSYKNTIPLFGTKDEIAKAVMSIITDSKAESPENVYNIHSLFRTRSELSELYKANKGKYQALKGALIEDIEAVVAPMRERRDSISDDDVRRILKEGSERARAIAGSKMNDVRRAIGVTI</sequence>
<protein>
    <recommendedName>
        <fullName evidence="2 9">Tryptophan--tRNA ligase</fullName>
        <ecNumber evidence="2 9">6.1.1.2</ecNumber>
    </recommendedName>
</protein>
<comment type="catalytic activity">
    <reaction evidence="8">
        <text>tRNA(Trp) + L-tryptophan + ATP = L-tryptophyl-tRNA(Trp) + AMP + diphosphate + H(+)</text>
        <dbReference type="Rhea" id="RHEA:24080"/>
        <dbReference type="Rhea" id="RHEA-COMP:9671"/>
        <dbReference type="Rhea" id="RHEA-COMP:9705"/>
        <dbReference type="ChEBI" id="CHEBI:15378"/>
        <dbReference type="ChEBI" id="CHEBI:30616"/>
        <dbReference type="ChEBI" id="CHEBI:33019"/>
        <dbReference type="ChEBI" id="CHEBI:57912"/>
        <dbReference type="ChEBI" id="CHEBI:78442"/>
        <dbReference type="ChEBI" id="CHEBI:78535"/>
        <dbReference type="ChEBI" id="CHEBI:456215"/>
        <dbReference type="EC" id="6.1.1.2"/>
    </reaction>
</comment>
<comment type="similarity">
    <text evidence="1 10">Belongs to the class-I aminoacyl-tRNA synthetase family.</text>
</comment>
<keyword evidence="3 10" id="KW-0436">Ligase</keyword>
<dbReference type="NCBIfam" id="TIGR00233">
    <property type="entry name" value="trpS"/>
    <property type="match status" value="1"/>
</dbReference>
<evidence type="ECO:0000256" key="6">
    <source>
        <dbReference type="ARBA" id="ARBA00022917"/>
    </source>
</evidence>
<dbReference type="Pfam" id="PF00579">
    <property type="entry name" value="tRNA-synt_1b"/>
    <property type="match status" value="1"/>
</dbReference>
<keyword evidence="5 10" id="KW-0067">ATP-binding</keyword>
<dbReference type="InterPro" id="IPR002306">
    <property type="entry name" value="Trp-tRNA-ligase"/>
</dbReference>
<name>A0A2H0U751_9BACT</name>
<dbReference type="GO" id="GO:0006436">
    <property type="term" value="P:tryptophanyl-tRNA aminoacylation"/>
    <property type="evidence" value="ECO:0007669"/>
    <property type="project" value="UniProtKB-UniRule"/>
</dbReference>
<evidence type="ECO:0000256" key="5">
    <source>
        <dbReference type="ARBA" id="ARBA00022840"/>
    </source>
</evidence>
<dbReference type="Gene3D" id="3.40.50.620">
    <property type="entry name" value="HUPs"/>
    <property type="match status" value="1"/>
</dbReference>
<dbReference type="FunFam" id="1.10.240.10:FF:000005">
    <property type="entry name" value="Tryptophan--tRNA ligase"/>
    <property type="match status" value="1"/>
</dbReference>
<evidence type="ECO:0000256" key="2">
    <source>
        <dbReference type="ARBA" id="ARBA00013161"/>
    </source>
</evidence>
<dbReference type="GO" id="GO:0005829">
    <property type="term" value="C:cytosol"/>
    <property type="evidence" value="ECO:0007669"/>
    <property type="project" value="TreeGrafter"/>
</dbReference>
<evidence type="ECO:0000256" key="10">
    <source>
        <dbReference type="RuleBase" id="RU363036"/>
    </source>
</evidence>
<dbReference type="InterPro" id="IPR050203">
    <property type="entry name" value="Trp-tRNA_synthetase"/>
</dbReference>
<organism evidence="11 12">
    <name type="scientific">Candidatus Kaiserbacteria bacterium CG10_big_fil_rev_8_21_14_0_10_59_10</name>
    <dbReference type="NCBI Taxonomy" id="1974612"/>
    <lineage>
        <taxon>Bacteria</taxon>
        <taxon>Candidatus Kaiseribacteriota</taxon>
    </lineage>
</organism>
<evidence type="ECO:0000313" key="11">
    <source>
        <dbReference type="EMBL" id="PIR82247.1"/>
    </source>
</evidence>
<dbReference type="InterPro" id="IPR014729">
    <property type="entry name" value="Rossmann-like_a/b/a_fold"/>
</dbReference>
<dbReference type="EC" id="6.1.1.2" evidence="2 9"/>
<evidence type="ECO:0000313" key="12">
    <source>
        <dbReference type="Proteomes" id="UP000231379"/>
    </source>
</evidence>
<comment type="caution">
    <text evidence="11">The sequence shown here is derived from an EMBL/GenBank/DDBJ whole genome shotgun (WGS) entry which is preliminary data.</text>
</comment>
<dbReference type="AlphaFoldDB" id="A0A2H0U751"/>
<dbReference type="EMBL" id="PFBM01000021">
    <property type="protein sequence ID" value="PIR82247.1"/>
    <property type="molecule type" value="Genomic_DNA"/>
</dbReference>
<evidence type="ECO:0000256" key="9">
    <source>
        <dbReference type="NCBIfam" id="TIGR00233"/>
    </source>
</evidence>
<gene>
    <name evidence="11" type="primary">trpS</name>
    <name evidence="11" type="ORF">COU20_03770</name>
</gene>
<dbReference type="GO" id="GO:0004830">
    <property type="term" value="F:tryptophan-tRNA ligase activity"/>
    <property type="evidence" value="ECO:0007669"/>
    <property type="project" value="UniProtKB-UniRule"/>
</dbReference>
<dbReference type="CDD" id="cd00806">
    <property type="entry name" value="TrpRS_core"/>
    <property type="match status" value="1"/>
</dbReference>
<dbReference type="GO" id="GO:0005524">
    <property type="term" value="F:ATP binding"/>
    <property type="evidence" value="ECO:0007669"/>
    <property type="project" value="UniProtKB-KW"/>
</dbReference>